<evidence type="ECO:0000313" key="2">
    <source>
        <dbReference type="Proteomes" id="UP000261052"/>
    </source>
</evidence>
<organism evidence="1 2">
    <name type="scientific">Agathobacter rectalis</name>
    <dbReference type="NCBI Taxonomy" id="39491"/>
    <lineage>
        <taxon>Bacteria</taxon>
        <taxon>Bacillati</taxon>
        <taxon>Bacillota</taxon>
        <taxon>Clostridia</taxon>
        <taxon>Lachnospirales</taxon>
        <taxon>Lachnospiraceae</taxon>
        <taxon>Agathobacter</taxon>
    </lineage>
</organism>
<gene>
    <name evidence="1" type="ORF">DXD13_00885</name>
</gene>
<evidence type="ECO:0000313" key="1">
    <source>
        <dbReference type="EMBL" id="RGK45667.1"/>
    </source>
</evidence>
<sequence>MAGSYHGQVHEENLKRLEEFHQVSKKNRYRKCLVTCSEKNPKGRTRKVQRKALFHKWDEIKQVIDASPMIGGHPGGQMAYTLGIVEFMDGTVGQVSPGYIKFLDTEDFAGDCNE</sequence>
<protein>
    <submittedName>
        <fullName evidence="1">Uncharacterized protein</fullName>
    </submittedName>
</protein>
<proteinExistence type="predicted"/>
<dbReference type="AlphaFoldDB" id="A0A3E4M7P3"/>
<reference evidence="1 2" key="1">
    <citation type="submission" date="2018-08" db="EMBL/GenBank/DDBJ databases">
        <title>A genome reference for cultivated species of the human gut microbiota.</title>
        <authorList>
            <person name="Zou Y."/>
            <person name="Xue W."/>
            <person name="Luo G."/>
        </authorList>
    </citation>
    <scope>NUCLEOTIDE SEQUENCE [LARGE SCALE GENOMIC DNA]</scope>
    <source>
        <strain evidence="1 2">TF11-15AC</strain>
    </source>
</reference>
<accession>A0A3E4M7P3</accession>
<comment type="caution">
    <text evidence="1">The sequence shown here is derived from an EMBL/GenBank/DDBJ whole genome shotgun (WGS) entry which is preliminary data.</text>
</comment>
<dbReference type="RefSeq" id="WP_117684568.1">
    <property type="nucleotide sequence ID" value="NZ_QSQP01000001.1"/>
</dbReference>
<dbReference type="EMBL" id="QSQP01000001">
    <property type="protein sequence ID" value="RGK45667.1"/>
    <property type="molecule type" value="Genomic_DNA"/>
</dbReference>
<dbReference type="Proteomes" id="UP000261052">
    <property type="component" value="Unassembled WGS sequence"/>
</dbReference>
<name>A0A3E4M7P3_9FIRM</name>